<evidence type="ECO:0000313" key="3">
    <source>
        <dbReference type="EMBL" id="JAP51136.1"/>
    </source>
</evidence>
<dbReference type="GO" id="GO:1990023">
    <property type="term" value="C:mitotic spindle midzone"/>
    <property type="evidence" value="ECO:0007669"/>
    <property type="project" value="TreeGrafter"/>
</dbReference>
<dbReference type="PANTHER" id="PTHR19321">
    <property type="entry name" value="PROTEIN REGULATOR OF CYTOKINESIS 1 PRC1-RELATED"/>
    <property type="match status" value="1"/>
</dbReference>
<feature type="region of interest" description="Disordered" evidence="2">
    <location>
        <begin position="570"/>
        <end position="589"/>
    </location>
</feature>
<dbReference type="Gene3D" id="1.20.58.1520">
    <property type="match status" value="1"/>
</dbReference>
<gene>
    <name evidence="3" type="ORF">TR148714</name>
</gene>
<feature type="region of interest" description="Disordered" evidence="2">
    <location>
        <begin position="518"/>
        <end position="537"/>
    </location>
</feature>
<reference evidence="3" key="1">
    <citation type="submission" date="2016-01" db="EMBL/GenBank/DDBJ databases">
        <title>Reference transcriptome for the parasite Schistocephalus solidus: insights into the molecular evolution of parasitism.</title>
        <authorList>
            <person name="Hebert F.O."/>
            <person name="Grambauer S."/>
            <person name="Barber I."/>
            <person name="Landry C.R."/>
            <person name="Aubin-Horth N."/>
        </authorList>
    </citation>
    <scope>NUCLEOTIDE SEQUENCE</scope>
</reference>
<keyword evidence="1" id="KW-0175">Coiled coil</keyword>
<proteinExistence type="predicted"/>
<dbReference type="AlphaFoldDB" id="A0A0X3PVC6"/>
<evidence type="ECO:0000256" key="2">
    <source>
        <dbReference type="SAM" id="MobiDB-lite"/>
    </source>
</evidence>
<dbReference type="InterPro" id="IPR007145">
    <property type="entry name" value="MAP65_Ase1_PRC1"/>
</dbReference>
<dbReference type="GO" id="GO:0008017">
    <property type="term" value="F:microtubule binding"/>
    <property type="evidence" value="ECO:0007669"/>
    <property type="project" value="InterPro"/>
</dbReference>
<feature type="coiled-coil region" evidence="1">
    <location>
        <begin position="156"/>
        <end position="183"/>
    </location>
</feature>
<accession>A0A0X3PVC6</accession>
<dbReference type="EMBL" id="GEEE01012089">
    <property type="protein sequence ID" value="JAP51136.1"/>
    <property type="molecule type" value="Transcribed_RNA"/>
</dbReference>
<evidence type="ECO:0008006" key="4">
    <source>
        <dbReference type="Google" id="ProtNLM"/>
    </source>
</evidence>
<dbReference type="GO" id="GO:0051256">
    <property type="term" value="P:mitotic spindle midzone assembly"/>
    <property type="evidence" value="ECO:0007669"/>
    <property type="project" value="TreeGrafter"/>
</dbReference>
<protein>
    <recommendedName>
        <fullName evidence="4">Protein regulator of cytokinesis 1</fullName>
    </recommendedName>
</protein>
<sequence>MAVVSDAMSSLAKILKNCEEKLRKIFSLWKEIGVEGELLAQRQDTLSWHLGRLLDDMFEEETCTKDALLEAVRDLELKISELDVGLCEEKSCDFTSMPLLLRERSLYNEYKSLCVKSSENMKNFELLSRAQENLCRRLGKSPITISFKKAPSTSQLAEIRAKIAALEEEKNARLNDLNHIRDDILAMSSSLGPMIVEDGLLTSIASIQTIDLDTTPLNDVFFVDLKSCQRTLREKIATAEEEYDQNTSRIADMQSRMSMHIVSLDDIARGKLFEILEKTRSGLKELESLRRENLKTLLQAAHEELLRLQDACFVLNNTNLSSELLELNPSEDLLDKLEAEVRALKVYRSEKSSIISAFRKWQTNFVRFTEAKRKLGDPAVLINRGGVLLKIERECNALRQRVLPEHETLIQELLANPEGRDFRVFNQPVLEYIASSWANLNIENPGVMQLRRSKMTPSNKSGSLLSLKIPSDSKNLKRHPEISGHLTGSTISLMHDFGASGGSSQRFIKSANRIGSTTSLLTPRSNNKRSKVVPASTGCRRKPGANLVPAPPSSLSVKDLFLRPQEPATPLHRNSVYKGRSRTSTSARAQVFKTPKTAPRTHHVMQTRLSCRVFSAKTPDKS</sequence>
<dbReference type="Pfam" id="PF03999">
    <property type="entry name" value="MAP65_ASE1"/>
    <property type="match status" value="1"/>
</dbReference>
<evidence type="ECO:0000256" key="1">
    <source>
        <dbReference type="SAM" id="Coils"/>
    </source>
</evidence>
<dbReference type="PANTHER" id="PTHR19321:SF41">
    <property type="entry name" value="FASCETTO-RELATED"/>
    <property type="match status" value="1"/>
</dbReference>
<dbReference type="GO" id="GO:0005737">
    <property type="term" value="C:cytoplasm"/>
    <property type="evidence" value="ECO:0007669"/>
    <property type="project" value="TreeGrafter"/>
</dbReference>
<name>A0A0X3PVC6_SCHSO</name>
<organism evidence="3">
    <name type="scientific">Schistocephalus solidus</name>
    <name type="common">Tapeworm</name>
    <dbReference type="NCBI Taxonomy" id="70667"/>
    <lineage>
        <taxon>Eukaryota</taxon>
        <taxon>Metazoa</taxon>
        <taxon>Spiralia</taxon>
        <taxon>Lophotrochozoa</taxon>
        <taxon>Platyhelminthes</taxon>
        <taxon>Cestoda</taxon>
        <taxon>Eucestoda</taxon>
        <taxon>Diphyllobothriidea</taxon>
        <taxon>Diphyllobothriidae</taxon>
        <taxon>Schistocephalus</taxon>
    </lineage>
</organism>
<feature type="coiled-coil region" evidence="1">
    <location>
        <begin position="229"/>
        <end position="256"/>
    </location>
</feature>